<feature type="non-terminal residue" evidence="1">
    <location>
        <position position="1"/>
    </location>
</feature>
<dbReference type="AlphaFoldDB" id="M9M485"/>
<accession>M9M485</accession>
<dbReference type="EMBL" id="BALG01000276">
    <property type="protein sequence ID" value="GAC43894.1"/>
    <property type="molecule type" value="Genomic_DNA"/>
</dbReference>
<comment type="caution">
    <text evidence="1">The sequence shown here is derived from an EMBL/GenBank/DDBJ whole genome shotgun (WGS) entry which is preliminary data.</text>
</comment>
<proteinExistence type="predicted"/>
<protein>
    <submittedName>
        <fullName evidence="1">Uncharacterized protein</fullName>
    </submittedName>
</protein>
<evidence type="ECO:0000313" key="2">
    <source>
        <dbReference type="Proteomes" id="UP000029453"/>
    </source>
</evidence>
<evidence type="ECO:0000313" key="1">
    <source>
        <dbReference type="EMBL" id="GAC43894.1"/>
    </source>
</evidence>
<sequence length="44" mass="4831">GDSQIEEVVEQILTAELEGRKRAKLNKLVNTAGFSHLKTHIAGK</sequence>
<gene>
    <name evidence="1" type="ORF">PPOP_3294</name>
</gene>
<reference evidence="1 2" key="1">
    <citation type="submission" date="2012-10" db="EMBL/GenBank/DDBJ databases">
        <title>Draft Genome Sequence of Paenibacillus popilliae ATCC 14706T.</title>
        <authorList>
            <person name="Iiyama K."/>
            <person name="Mori K."/>
            <person name="Mon H."/>
            <person name="Chieda Y."/>
            <person name="Lee J.M."/>
            <person name="Kusakabe T."/>
            <person name="Tashiro K."/>
            <person name="Asano S."/>
            <person name="Yasunaga-Aoki C."/>
            <person name="Shimizu S."/>
        </authorList>
    </citation>
    <scope>NUCLEOTIDE SEQUENCE [LARGE SCALE GENOMIC DNA]</scope>
    <source>
        <strain evidence="1 2">ATCC 14706</strain>
    </source>
</reference>
<name>M9M485_PAEPP</name>
<dbReference type="Proteomes" id="UP000029453">
    <property type="component" value="Unassembled WGS sequence"/>
</dbReference>
<organism evidence="1 2">
    <name type="scientific">Paenibacillus popilliae ATCC 14706</name>
    <dbReference type="NCBI Taxonomy" id="1212764"/>
    <lineage>
        <taxon>Bacteria</taxon>
        <taxon>Bacillati</taxon>
        <taxon>Bacillota</taxon>
        <taxon>Bacilli</taxon>
        <taxon>Bacillales</taxon>
        <taxon>Paenibacillaceae</taxon>
        <taxon>Paenibacillus</taxon>
    </lineage>
</organism>
<keyword evidence="2" id="KW-1185">Reference proteome</keyword>